<evidence type="ECO:0000256" key="4">
    <source>
        <dbReference type="ARBA" id="ARBA00022679"/>
    </source>
</evidence>
<gene>
    <name evidence="8" type="primary">epsE_4</name>
    <name evidence="8" type="ORF">Pla175_46560</name>
</gene>
<comment type="similarity">
    <text evidence="2">Belongs to the glycosyltransferase 2 family.</text>
</comment>
<dbReference type="EC" id="2.4.-.-" evidence="8"/>
<evidence type="ECO:0000313" key="9">
    <source>
        <dbReference type="Proteomes" id="UP000317429"/>
    </source>
</evidence>
<dbReference type="GO" id="GO:0016757">
    <property type="term" value="F:glycosyltransferase activity"/>
    <property type="evidence" value="ECO:0007669"/>
    <property type="project" value="UniProtKB-KW"/>
</dbReference>
<dbReference type="PANTHER" id="PTHR48090:SF10">
    <property type="entry name" value="GLUCOSYL-3-PHOSPHOGLYCERATE SYNTHASE"/>
    <property type="match status" value="1"/>
</dbReference>
<feature type="domain" description="Glycosyltransferase 2-like" evidence="7">
    <location>
        <begin position="6"/>
        <end position="94"/>
    </location>
</feature>
<evidence type="ECO:0000256" key="1">
    <source>
        <dbReference type="ARBA" id="ARBA00001946"/>
    </source>
</evidence>
<accession>A0A518DIC9</accession>
<evidence type="ECO:0000259" key="7">
    <source>
        <dbReference type="Pfam" id="PF00535"/>
    </source>
</evidence>
<proteinExistence type="inferred from homology"/>
<organism evidence="8 9">
    <name type="scientific">Pirellulimonas nuda</name>
    <dbReference type="NCBI Taxonomy" id="2528009"/>
    <lineage>
        <taxon>Bacteria</taxon>
        <taxon>Pseudomonadati</taxon>
        <taxon>Planctomycetota</taxon>
        <taxon>Planctomycetia</taxon>
        <taxon>Pirellulales</taxon>
        <taxon>Lacipirellulaceae</taxon>
        <taxon>Pirellulimonas</taxon>
    </lineage>
</organism>
<comment type="cofactor">
    <cofactor evidence="1">
        <name>Mg(2+)</name>
        <dbReference type="ChEBI" id="CHEBI:18420"/>
    </cofactor>
</comment>
<sequence length="199" mass="21947">MDTKLSIVLPVYNAERSLRQQVESVLEQAGELTPRFEVLIVDDGSTDDTFDIANELSAQYVQVAVVRQPQRHGLGAVIRRVRRRLAGRWVVLHDGVSPLEAGQIRRLWEERFGAEQVPADQNAAAELRRAVATHAAVAAAHSRLAGFQWMSGDEATDEAAGLTRADSSSPRERRRSVGQIPTLPRPRLMSSLSDFAIGE</sequence>
<dbReference type="EMBL" id="CP036291">
    <property type="protein sequence ID" value="QDU91236.1"/>
    <property type="molecule type" value="Genomic_DNA"/>
</dbReference>
<dbReference type="Proteomes" id="UP000317429">
    <property type="component" value="Chromosome"/>
</dbReference>
<protein>
    <submittedName>
        <fullName evidence="8">Glycosyltransferase EpsE</fullName>
        <ecNumber evidence="8">2.4.-.-</ecNumber>
    </submittedName>
</protein>
<dbReference type="InterPro" id="IPR050256">
    <property type="entry name" value="Glycosyltransferase_2"/>
</dbReference>
<evidence type="ECO:0000256" key="6">
    <source>
        <dbReference type="SAM" id="MobiDB-lite"/>
    </source>
</evidence>
<dbReference type="SUPFAM" id="SSF53448">
    <property type="entry name" value="Nucleotide-diphospho-sugar transferases"/>
    <property type="match status" value="1"/>
</dbReference>
<keyword evidence="5" id="KW-0460">Magnesium</keyword>
<keyword evidence="9" id="KW-1185">Reference proteome</keyword>
<keyword evidence="4 8" id="KW-0808">Transferase</keyword>
<evidence type="ECO:0000256" key="2">
    <source>
        <dbReference type="ARBA" id="ARBA00006739"/>
    </source>
</evidence>
<dbReference type="RefSeq" id="WP_197527089.1">
    <property type="nucleotide sequence ID" value="NZ_CP036291.1"/>
</dbReference>
<dbReference type="CDD" id="cd00761">
    <property type="entry name" value="Glyco_tranf_GTA_type"/>
    <property type="match status" value="1"/>
</dbReference>
<evidence type="ECO:0000256" key="3">
    <source>
        <dbReference type="ARBA" id="ARBA00022676"/>
    </source>
</evidence>
<reference evidence="8 9" key="1">
    <citation type="submission" date="2019-02" db="EMBL/GenBank/DDBJ databases">
        <title>Deep-cultivation of Planctomycetes and their phenomic and genomic characterization uncovers novel biology.</title>
        <authorList>
            <person name="Wiegand S."/>
            <person name="Jogler M."/>
            <person name="Boedeker C."/>
            <person name="Pinto D."/>
            <person name="Vollmers J."/>
            <person name="Rivas-Marin E."/>
            <person name="Kohn T."/>
            <person name="Peeters S.H."/>
            <person name="Heuer A."/>
            <person name="Rast P."/>
            <person name="Oberbeckmann S."/>
            <person name="Bunk B."/>
            <person name="Jeske O."/>
            <person name="Meyerdierks A."/>
            <person name="Storesund J.E."/>
            <person name="Kallscheuer N."/>
            <person name="Luecker S."/>
            <person name="Lage O.M."/>
            <person name="Pohl T."/>
            <person name="Merkel B.J."/>
            <person name="Hornburger P."/>
            <person name="Mueller R.-W."/>
            <person name="Bruemmer F."/>
            <person name="Labrenz M."/>
            <person name="Spormann A.M."/>
            <person name="Op den Camp H."/>
            <person name="Overmann J."/>
            <person name="Amann R."/>
            <person name="Jetten M.S.M."/>
            <person name="Mascher T."/>
            <person name="Medema M.H."/>
            <person name="Devos D.P."/>
            <person name="Kaster A.-K."/>
            <person name="Ovreas L."/>
            <person name="Rohde M."/>
            <person name="Galperin M.Y."/>
            <person name="Jogler C."/>
        </authorList>
    </citation>
    <scope>NUCLEOTIDE SEQUENCE [LARGE SCALE GENOMIC DNA]</scope>
    <source>
        <strain evidence="8 9">Pla175</strain>
    </source>
</reference>
<keyword evidence="3 8" id="KW-0328">Glycosyltransferase</keyword>
<dbReference type="Gene3D" id="3.90.550.10">
    <property type="entry name" value="Spore Coat Polysaccharide Biosynthesis Protein SpsA, Chain A"/>
    <property type="match status" value="1"/>
</dbReference>
<dbReference type="InterPro" id="IPR029044">
    <property type="entry name" value="Nucleotide-diphossugar_trans"/>
</dbReference>
<dbReference type="Pfam" id="PF00535">
    <property type="entry name" value="Glycos_transf_2"/>
    <property type="match status" value="1"/>
</dbReference>
<dbReference type="KEGG" id="pnd:Pla175_46560"/>
<dbReference type="InterPro" id="IPR001173">
    <property type="entry name" value="Glyco_trans_2-like"/>
</dbReference>
<evidence type="ECO:0000313" key="8">
    <source>
        <dbReference type="EMBL" id="QDU91236.1"/>
    </source>
</evidence>
<name>A0A518DIC9_9BACT</name>
<feature type="region of interest" description="Disordered" evidence="6">
    <location>
        <begin position="158"/>
        <end position="199"/>
    </location>
</feature>
<evidence type="ECO:0000256" key="5">
    <source>
        <dbReference type="ARBA" id="ARBA00022842"/>
    </source>
</evidence>
<dbReference type="PANTHER" id="PTHR48090">
    <property type="entry name" value="UNDECAPRENYL-PHOSPHATE 4-DEOXY-4-FORMAMIDO-L-ARABINOSE TRANSFERASE-RELATED"/>
    <property type="match status" value="1"/>
</dbReference>
<dbReference type="AlphaFoldDB" id="A0A518DIC9"/>